<dbReference type="Pfam" id="PF00535">
    <property type="entry name" value="Glycos_transf_2"/>
    <property type="match status" value="1"/>
</dbReference>
<keyword evidence="2" id="KW-0808">Transferase</keyword>
<organism evidence="2 3">
    <name type="scientific">Streptomyces lanatus</name>
    <dbReference type="NCBI Taxonomy" id="66900"/>
    <lineage>
        <taxon>Bacteria</taxon>
        <taxon>Bacillati</taxon>
        <taxon>Actinomycetota</taxon>
        <taxon>Actinomycetes</taxon>
        <taxon>Kitasatosporales</taxon>
        <taxon>Streptomycetaceae</taxon>
        <taxon>Streptomyces</taxon>
    </lineage>
</organism>
<proteinExistence type="predicted"/>
<gene>
    <name evidence="2" type="ORF">ABT384_18400</name>
</gene>
<dbReference type="CDD" id="cd00761">
    <property type="entry name" value="Glyco_tranf_GTA_type"/>
    <property type="match status" value="1"/>
</dbReference>
<dbReference type="EC" id="2.4.-.-" evidence="2"/>
<accession>A0ABV1XSM8</accession>
<sequence length="530" mass="58374">MALQQAQVTVVVIGYDDVAHVADAVRSALAQGPAVHEVIAVDDCSSDGSAQLLEGMAAEEPRLKVIRRPTNSGGCGTPRNDGLNAATSPYVMFLDSDDVLPPGAVDALLEAAVRHEAPVTAGLCLRKELPSGRETPWQHELYTRHMLVAHPTRRVRLVRDTLSVNKLYRTAFLRGHGVRFPEGRFPYEDFVFSARVLAAAPSVALVPEPVYTWHVRRSAARLSISLDRANIANWRARIDADRLSYDVLLGAGEKRLAQATRARFLDHSLRMYARELHLRSAEYRREWWTVTRAYLASFDEGDFASAPGPGRIVARVVLASEEPCDLDRLKEFAARPARLNPPYARADDGSPIWSAELPQVELDHLLVRPVHLLPAAVDAELRPRARGTVLRLRLHEMYGRMAEGGPQAVDAEFVERDDGRVGFAATAPLTAEPDSETWSASIPLDLATLGRGTWDLKLRLLFKDGTHREITAHAAAGAGLLNRRALPSLRHAVLLVQPYATHSGALAVRLAPGLSGVADVVRRRLKRFFR</sequence>
<evidence type="ECO:0000259" key="1">
    <source>
        <dbReference type="Pfam" id="PF00535"/>
    </source>
</evidence>
<dbReference type="PANTHER" id="PTHR22916">
    <property type="entry name" value="GLYCOSYLTRANSFERASE"/>
    <property type="match status" value="1"/>
</dbReference>
<comment type="caution">
    <text evidence="2">The sequence shown here is derived from an EMBL/GenBank/DDBJ whole genome shotgun (WGS) entry which is preliminary data.</text>
</comment>
<dbReference type="SUPFAM" id="SSF53448">
    <property type="entry name" value="Nucleotide-diphospho-sugar transferases"/>
    <property type="match status" value="1"/>
</dbReference>
<reference evidence="2 3" key="1">
    <citation type="submission" date="2024-06" db="EMBL/GenBank/DDBJ databases">
        <title>The Natural Products Discovery Center: Release of the First 8490 Sequenced Strains for Exploring Actinobacteria Biosynthetic Diversity.</title>
        <authorList>
            <person name="Kalkreuter E."/>
            <person name="Kautsar S.A."/>
            <person name="Yang D."/>
            <person name="Bader C.D."/>
            <person name="Teijaro C.N."/>
            <person name="Fluegel L."/>
            <person name="Davis C.M."/>
            <person name="Simpson J.R."/>
            <person name="Lauterbach L."/>
            <person name="Steele A.D."/>
            <person name="Gui C."/>
            <person name="Meng S."/>
            <person name="Li G."/>
            <person name="Viehrig K."/>
            <person name="Ye F."/>
            <person name="Su P."/>
            <person name="Kiefer A.F."/>
            <person name="Nichols A."/>
            <person name="Cepeda A.J."/>
            <person name="Yan W."/>
            <person name="Fan B."/>
            <person name="Jiang Y."/>
            <person name="Adhikari A."/>
            <person name="Zheng C.-J."/>
            <person name="Schuster L."/>
            <person name="Cowan T.M."/>
            <person name="Smanski M.J."/>
            <person name="Chevrette M.G."/>
            <person name="De Carvalho L.P.S."/>
            <person name="Shen B."/>
        </authorList>
    </citation>
    <scope>NUCLEOTIDE SEQUENCE [LARGE SCALE GENOMIC DNA]</scope>
    <source>
        <strain evidence="2 3">NPDC000155</strain>
    </source>
</reference>
<evidence type="ECO:0000313" key="3">
    <source>
        <dbReference type="Proteomes" id="UP001486207"/>
    </source>
</evidence>
<dbReference type="Gene3D" id="3.90.550.10">
    <property type="entry name" value="Spore Coat Polysaccharide Biosynthesis Protein SpsA, Chain A"/>
    <property type="match status" value="1"/>
</dbReference>
<name>A0ABV1XSM8_9ACTN</name>
<dbReference type="InterPro" id="IPR001173">
    <property type="entry name" value="Glyco_trans_2-like"/>
</dbReference>
<dbReference type="RefSeq" id="WP_190071363.1">
    <property type="nucleotide sequence ID" value="NZ_BNBM01000007.1"/>
</dbReference>
<keyword evidence="3" id="KW-1185">Reference proteome</keyword>
<dbReference type="PANTHER" id="PTHR22916:SF3">
    <property type="entry name" value="UDP-GLCNAC:BETAGAL BETA-1,3-N-ACETYLGLUCOSAMINYLTRANSFERASE-LIKE PROTEIN 1"/>
    <property type="match status" value="1"/>
</dbReference>
<feature type="domain" description="Glycosyltransferase 2-like" evidence="1">
    <location>
        <begin position="9"/>
        <end position="136"/>
    </location>
</feature>
<dbReference type="EMBL" id="JBEPFB010000007">
    <property type="protein sequence ID" value="MER7374607.1"/>
    <property type="molecule type" value="Genomic_DNA"/>
</dbReference>
<dbReference type="InterPro" id="IPR029044">
    <property type="entry name" value="Nucleotide-diphossugar_trans"/>
</dbReference>
<dbReference type="GO" id="GO:0016757">
    <property type="term" value="F:glycosyltransferase activity"/>
    <property type="evidence" value="ECO:0007669"/>
    <property type="project" value="UniProtKB-KW"/>
</dbReference>
<dbReference type="Proteomes" id="UP001486207">
    <property type="component" value="Unassembled WGS sequence"/>
</dbReference>
<evidence type="ECO:0000313" key="2">
    <source>
        <dbReference type="EMBL" id="MER7374607.1"/>
    </source>
</evidence>
<keyword evidence="2" id="KW-0328">Glycosyltransferase</keyword>
<protein>
    <submittedName>
        <fullName evidence="2">Glycosyltransferase family 2 protein</fullName>
        <ecNumber evidence="2">2.4.-.-</ecNumber>
    </submittedName>
</protein>